<protein>
    <submittedName>
        <fullName evidence="2">Uncharacterized protein</fullName>
    </submittedName>
</protein>
<organism evidence="2 3">
    <name type="scientific">Stylosanthes scabra</name>
    <dbReference type="NCBI Taxonomy" id="79078"/>
    <lineage>
        <taxon>Eukaryota</taxon>
        <taxon>Viridiplantae</taxon>
        <taxon>Streptophyta</taxon>
        <taxon>Embryophyta</taxon>
        <taxon>Tracheophyta</taxon>
        <taxon>Spermatophyta</taxon>
        <taxon>Magnoliopsida</taxon>
        <taxon>eudicotyledons</taxon>
        <taxon>Gunneridae</taxon>
        <taxon>Pentapetalae</taxon>
        <taxon>rosids</taxon>
        <taxon>fabids</taxon>
        <taxon>Fabales</taxon>
        <taxon>Fabaceae</taxon>
        <taxon>Papilionoideae</taxon>
        <taxon>50 kb inversion clade</taxon>
        <taxon>dalbergioids sensu lato</taxon>
        <taxon>Dalbergieae</taxon>
        <taxon>Pterocarpus clade</taxon>
        <taxon>Stylosanthes</taxon>
    </lineage>
</organism>
<name>A0ABU6WLY9_9FABA</name>
<feature type="region of interest" description="Disordered" evidence="1">
    <location>
        <begin position="1"/>
        <end position="55"/>
    </location>
</feature>
<comment type="caution">
    <text evidence="2">The sequence shown here is derived from an EMBL/GenBank/DDBJ whole genome shotgun (WGS) entry which is preliminary data.</text>
</comment>
<evidence type="ECO:0000256" key="1">
    <source>
        <dbReference type="SAM" id="MobiDB-lite"/>
    </source>
</evidence>
<feature type="non-terminal residue" evidence="2">
    <location>
        <position position="1"/>
    </location>
</feature>
<accession>A0ABU6WLY9</accession>
<proteinExistence type="predicted"/>
<feature type="compositionally biased region" description="Basic and acidic residues" evidence="1">
    <location>
        <begin position="44"/>
        <end position="55"/>
    </location>
</feature>
<reference evidence="2 3" key="1">
    <citation type="journal article" date="2023" name="Plants (Basel)">
        <title>Bridging the Gap: Combining Genomics and Transcriptomics Approaches to Understand Stylosanthes scabra, an Orphan Legume from the Brazilian Caatinga.</title>
        <authorList>
            <person name="Ferreira-Neto J.R.C."/>
            <person name="da Silva M.D."/>
            <person name="Binneck E."/>
            <person name="de Melo N.F."/>
            <person name="da Silva R.H."/>
            <person name="de Melo A.L.T.M."/>
            <person name="Pandolfi V."/>
            <person name="Bustamante F.O."/>
            <person name="Brasileiro-Vidal A.C."/>
            <person name="Benko-Iseppon A.M."/>
        </authorList>
    </citation>
    <scope>NUCLEOTIDE SEQUENCE [LARGE SCALE GENOMIC DNA]</scope>
    <source>
        <tissue evidence="2">Leaves</tissue>
    </source>
</reference>
<keyword evidence="3" id="KW-1185">Reference proteome</keyword>
<evidence type="ECO:0000313" key="3">
    <source>
        <dbReference type="Proteomes" id="UP001341840"/>
    </source>
</evidence>
<dbReference type="Proteomes" id="UP001341840">
    <property type="component" value="Unassembled WGS sequence"/>
</dbReference>
<sequence length="55" mass="6378">LPNPAPIEVLIPSKPSPSKPKITLPNRIHLRTRRLPTTTPIRMWNDRKRNTTKDI</sequence>
<gene>
    <name evidence="2" type="ORF">PIB30_070695</name>
</gene>
<evidence type="ECO:0000313" key="2">
    <source>
        <dbReference type="EMBL" id="MED6186855.1"/>
    </source>
</evidence>
<dbReference type="EMBL" id="JASCZI010182044">
    <property type="protein sequence ID" value="MED6186855.1"/>
    <property type="molecule type" value="Genomic_DNA"/>
</dbReference>